<dbReference type="AlphaFoldDB" id="A0A8S1DGD9"/>
<dbReference type="Proteomes" id="UP000494165">
    <property type="component" value="Unassembled WGS sequence"/>
</dbReference>
<proteinExistence type="predicted"/>
<sequence length="190" mass="21980">MANIICRIVKSNTGRIGIFNGKGWGCRRLANYPLWKALCKITSLLHVKNRSLEHLKHILTLDQVEKRIQQAFQVKTSQVEFICRRVCASTKISTMLRLWREISWKQSFSRPPLVVQKWPRNVKMQAKDPLTCFKSHVPLRECAHLAFHFLLRLDLQPSLGLSKAANKALQDFQLRISQGFLLNVLVMDFA</sequence>
<name>A0A8S1DGD9_9INSE</name>
<accession>A0A8S1DGD9</accession>
<dbReference type="EMBL" id="CADEPI010000174">
    <property type="protein sequence ID" value="CAB3378932.1"/>
    <property type="molecule type" value="Genomic_DNA"/>
</dbReference>
<evidence type="ECO:0000313" key="2">
    <source>
        <dbReference type="Proteomes" id="UP000494165"/>
    </source>
</evidence>
<gene>
    <name evidence="1" type="ORF">CLODIP_2_CD00636</name>
</gene>
<organism evidence="1 2">
    <name type="scientific">Cloeon dipterum</name>
    <dbReference type="NCBI Taxonomy" id="197152"/>
    <lineage>
        <taxon>Eukaryota</taxon>
        <taxon>Metazoa</taxon>
        <taxon>Ecdysozoa</taxon>
        <taxon>Arthropoda</taxon>
        <taxon>Hexapoda</taxon>
        <taxon>Insecta</taxon>
        <taxon>Pterygota</taxon>
        <taxon>Palaeoptera</taxon>
        <taxon>Ephemeroptera</taxon>
        <taxon>Pisciforma</taxon>
        <taxon>Baetidae</taxon>
        <taxon>Cloeon</taxon>
    </lineage>
</organism>
<protein>
    <submittedName>
        <fullName evidence="1">Uncharacterized protein</fullName>
    </submittedName>
</protein>
<comment type="caution">
    <text evidence="1">The sequence shown here is derived from an EMBL/GenBank/DDBJ whole genome shotgun (WGS) entry which is preliminary data.</text>
</comment>
<reference evidence="1 2" key="1">
    <citation type="submission" date="2020-04" db="EMBL/GenBank/DDBJ databases">
        <authorList>
            <person name="Alioto T."/>
            <person name="Alioto T."/>
            <person name="Gomez Garrido J."/>
        </authorList>
    </citation>
    <scope>NUCLEOTIDE SEQUENCE [LARGE SCALE GENOMIC DNA]</scope>
</reference>
<keyword evidence="2" id="KW-1185">Reference proteome</keyword>
<evidence type="ECO:0000313" key="1">
    <source>
        <dbReference type="EMBL" id="CAB3378932.1"/>
    </source>
</evidence>